<protein>
    <submittedName>
        <fullName evidence="1">Arp2/3 complex 34 kDa subunit</fullName>
    </submittedName>
</protein>
<name>A0A183D3X9_9BILA</name>
<reference evidence="1" key="1">
    <citation type="submission" date="2016-06" db="UniProtKB">
        <authorList>
            <consortium name="WormBaseParasite"/>
        </authorList>
    </citation>
    <scope>IDENTIFICATION</scope>
</reference>
<sequence>LLEHGIVVLKPRETYMLHVVFEPKLCAFFRNVLQISVLNAECIKYSVRIFFGLITVPLHGSGGVAALRVLAQPELQMLRDGDAFLRLIVLDKETKKPVKGSVVTPSDCVCILRRGTQVFQSFLLR</sequence>
<organism evidence="1">
    <name type="scientific">Gongylonema pulchrum</name>
    <dbReference type="NCBI Taxonomy" id="637853"/>
    <lineage>
        <taxon>Eukaryota</taxon>
        <taxon>Metazoa</taxon>
        <taxon>Ecdysozoa</taxon>
        <taxon>Nematoda</taxon>
        <taxon>Chromadorea</taxon>
        <taxon>Rhabditida</taxon>
        <taxon>Spirurina</taxon>
        <taxon>Spiruromorpha</taxon>
        <taxon>Spiruroidea</taxon>
        <taxon>Gongylonematidae</taxon>
        <taxon>Gongylonema</taxon>
    </lineage>
</organism>
<evidence type="ECO:0000313" key="1">
    <source>
        <dbReference type="WBParaSite" id="GPUH_0000342601-mRNA-1"/>
    </source>
</evidence>
<dbReference type="AlphaFoldDB" id="A0A183D3X9"/>
<accession>A0A183D3X9</accession>
<proteinExistence type="predicted"/>
<dbReference type="WBParaSite" id="GPUH_0000342601-mRNA-1">
    <property type="protein sequence ID" value="GPUH_0000342601-mRNA-1"/>
    <property type="gene ID" value="GPUH_0000342601"/>
</dbReference>